<dbReference type="PANTHER" id="PTHR12842:SF6">
    <property type="entry name" value="FI01459P"/>
    <property type="match status" value="1"/>
</dbReference>
<feature type="compositionally biased region" description="Basic and acidic residues" evidence="3">
    <location>
        <begin position="29"/>
        <end position="45"/>
    </location>
</feature>
<feature type="region of interest" description="Disordered" evidence="3">
    <location>
        <begin position="89"/>
        <end position="117"/>
    </location>
</feature>
<feature type="region of interest" description="Disordered" evidence="3">
    <location>
        <begin position="1"/>
        <end position="45"/>
    </location>
</feature>
<comment type="similarity">
    <text evidence="1">Belongs to the FAM114 family.</text>
</comment>
<name>A0A813W3X3_9BILA</name>
<dbReference type="Pfam" id="PF05334">
    <property type="entry name" value="DUF719"/>
    <property type="match status" value="1"/>
</dbReference>
<protein>
    <submittedName>
        <fullName evidence="4">Uncharacterized protein</fullName>
    </submittedName>
</protein>
<organism evidence="4 5">
    <name type="scientific">Brachionus calyciflorus</name>
    <dbReference type="NCBI Taxonomy" id="104777"/>
    <lineage>
        <taxon>Eukaryota</taxon>
        <taxon>Metazoa</taxon>
        <taxon>Spiralia</taxon>
        <taxon>Gnathifera</taxon>
        <taxon>Rotifera</taxon>
        <taxon>Eurotatoria</taxon>
        <taxon>Monogononta</taxon>
        <taxon>Pseudotrocha</taxon>
        <taxon>Ploima</taxon>
        <taxon>Brachionidae</taxon>
        <taxon>Brachionus</taxon>
    </lineage>
</organism>
<feature type="compositionally biased region" description="Polar residues" evidence="3">
    <location>
        <begin position="105"/>
        <end position="115"/>
    </location>
</feature>
<reference evidence="4" key="1">
    <citation type="submission" date="2021-02" db="EMBL/GenBank/DDBJ databases">
        <authorList>
            <person name="Nowell W R."/>
        </authorList>
    </citation>
    <scope>NUCLEOTIDE SEQUENCE</scope>
    <source>
        <strain evidence="4">Ploen Becks lab</strain>
    </source>
</reference>
<keyword evidence="5" id="KW-1185">Reference proteome</keyword>
<feature type="compositionally biased region" description="Basic and acidic residues" evidence="3">
    <location>
        <begin position="89"/>
        <end position="104"/>
    </location>
</feature>
<comment type="caution">
    <text evidence="4">The sequence shown here is derived from an EMBL/GenBank/DDBJ whole genome shotgun (WGS) entry which is preliminary data.</text>
</comment>
<evidence type="ECO:0000256" key="2">
    <source>
        <dbReference type="ARBA" id="ARBA00022553"/>
    </source>
</evidence>
<dbReference type="PANTHER" id="PTHR12842">
    <property type="entry name" value="FI01459P"/>
    <property type="match status" value="1"/>
</dbReference>
<dbReference type="EMBL" id="CAJNOC010001240">
    <property type="protein sequence ID" value="CAF0847718.1"/>
    <property type="molecule type" value="Genomic_DNA"/>
</dbReference>
<evidence type="ECO:0000256" key="3">
    <source>
        <dbReference type="SAM" id="MobiDB-lite"/>
    </source>
</evidence>
<evidence type="ECO:0000313" key="4">
    <source>
        <dbReference type="EMBL" id="CAF0847718.1"/>
    </source>
</evidence>
<evidence type="ECO:0000313" key="5">
    <source>
        <dbReference type="Proteomes" id="UP000663879"/>
    </source>
</evidence>
<evidence type="ECO:0000256" key="1">
    <source>
        <dbReference type="ARBA" id="ARBA00006903"/>
    </source>
</evidence>
<feature type="compositionally biased region" description="Acidic residues" evidence="3">
    <location>
        <begin position="1"/>
        <end position="28"/>
    </location>
</feature>
<gene>
    <name evidence="4" type="ORF">OXX778_LOCUS8785</name>
</gene>
<dbReference type="InterPro" id="IPR007998">
    <property type="entry name" value="DUF719"/>
</dbReference>
<keyword evidence="2" id="KW-0597">Phosphoprotein</keyword>
<proteinExistence type="inferred from homology"/>
<dbReference type="Proteomes" id="UP000663879">
    <property type="component" value="Unassembled WGS sequence"/>
</dbReference>
<accession>A0A813W3X3</accession>
<feature type="compositionally biased region" description="Basic and acidic residues" evidence="3">
    <location>
        <begin position="130"/>
        <end position="144"/>
    </location>
</feature>
<dbReference type="OrthoDB" id="5597648at2759"/>
<sequence>MTDTDSDLEFESADENQELSDLDIDDILNDDKTHQKDLEKNKEEKIDDQNLNLEVKQEQILNQEDNNFKDELSDDIKTIETKIESVQLDEKEPTVENLEPKNDEPSIQNENQGWNNEDIDDLDQIKELIESNKDEPKQEIEKNTGWDNEDIDDLDIDQNEDLINTSKEIKIEQKIVPEVKPKQLNEMPKQETVNLTSQLGEGLNTVLNTVEAGIGAPDPYELAAKVSTQEKTEKEENSNKKDNWSFDSNETEWFSLPKIQNITPSLVNSGLDVLEAVGKKTIGLINDKDPNLQQTRSILTKVPSNLVSMQKQPSLSELLRETKSNDLNKQNDDSFNNRISLKKIKEKTFDSLFDELNGKLHMEALEILSREMSVKIEMSLLEKRLSNKKSEQFSELDENFDAKNLDDDCDYLDYLDESLLQSNPIRNLDESFNENNFKLVLNNYIENLNIVNIQIDKIQQVLFSFASNIESFENYQEIKEKSMEFFASVSAGIAELCHKAFQSMIRESKFVKESEVILSAQNFLKLLRLFSKTVTLISDYLSKKCKNLKRSQSKELNQIVTDVYLEASNCNTILADSFVLLLPIYKNQLLSF</sequence>
<dbReference type="AlphaFoldDB" id="A0A813W3X3"/>
<feature type="region of interest" description="Disordered" evidence="3">
    <location>
        <begin position="130"/>
        <end position="152"/>
    </location>
</feature>